<evidence type="ECO:0000256" key="1">
    <source>
        <dbReference type="SAM" id="MobiDB-lite"/>
    </source>
</evidence>
<evidence type="ECO:0000313" key="3">
    <source>
        <dbReference type="Proteomes" id="UP001432146"/>
    </source>
</evidence>
<protein>
    <submittedName>
        <fullName evidence="2">Uncharacterized protein</fullName>
    </submittedName>
</protein>
<organism evidence="2 3">
    <name type="scientific">Tetragonisca angustula</name>
    <dbReference type="NCBI Taxonomy" id="166442"/>
    <lineage>
        <taxon>Eukaryota</taxon>
        <taxon>Metazoa</taxon>
        <taxon>Ecdysozoa</taxon>
        <taxon>Arthropoda</taxon>
        <taxon>Hexapoda</taxon>
        <taxon>Insecta</taxon>
        <taxon>Pterygota</taxon>
        <taxon>Neoptera</taxon>
        <taxon>Endopterygota</taxon>
        <taxon>Hymenoptera</taxon>
        <taxon>Apocrita</taxon>
        <taxon>Aculeata</taxon>
        <taxon>Apoidea</taxon>
        <taxon>Anthophila</taxon>
        <taxon>Apidae</taxon>
        <taxon>Tetragonisca</taxon>
    </lineage>
</organism>
<dbReference type="EMBL" id="JAWNGG020000001">
    <property type="protein sequence ID" value="KAK9310718.1"/>
    <property type="molecule type" value="Genomic_DNA"/>
</dbReference>
<proteinExistence type="predicted"/>
<dbReference type="AlphaFoldDB" id="A0AAW1AMN5"/>
<feature type="region of interest" description="Disordered" evidence="1">
    <location>
        <begin position="33"/>
        <end position="53"/>
    </location>
</feature>
<comment type="caution">
    <text evidence="2">The sequence shown here is derived from an EMBL/GenBank/DDBJ whole genome shotgun (WGS) entry which is preliminary data.</text>
</comment>
<dbReference type="Proteomes" id="UP001432146">
    <property type="component" value="Unassembled WGS sequence"/>
</dbReference>
<gene>
    <name evidence="2" type="ORF">QLX08_000037</name>
</gene>
<keyword evidence="3" id="KW-1185">Reference proteome</keyword>
<accession>A0AAW1AMN5</accession>
<evidence type="ECO:0000313" key="2">
    <source>
        <dbReference type="EMBL" id="KAK9310718.1"/>
    </source>
</evidence>
<reference evidence="2 3" key="1">
    <citation type="submission" date="2024-05" db="EMBL/GenBank/DDBJ databases">
        <title>The nuclear and mitochondrial genome assemblies of Tetragonisca angustula (Apidae: Meliponini), a tiny yet remarkable pollinator in the Neotropics.</title>
        <authorList>
            <person name="Ferrari R."/>
            <person name="Ricardo P.C."/>
            <person name="Dias F.C."/>
            <person name="Araujo N.S."/>
            <person name="Soares D.O."/>
            <person name="Zhou Q.-S."/>
            <person name="Zhu C.-D."/>
            <person name="Coutinho L."/>
            <person name="Airas M.C."/>
            <person name="Batista T.M."/>
        </authorList>
    </citation>
    <scope>NUCLEOTIDE SEQUENCE [LARGE SCALE GENOMIC DNA]</scope>
    <source>
        <strain evidence="2">ASF017062</strain>
        <tissue evidence="2">Abdomen</tissue>
    </source>
</reference>
<name>A0AAW1AMN5_9HYME</name>
<sequence>MAGVLMGWDGIEPVRELYRFQSDRVFLYTEMQNAEHQPASRGQRDERVNNTESGAFQSDAITITGVFLQRNIRHGTAAIVPLEFSSKSRRHVAATCMETRSPRFRNSL</sequence>